<organism evidence="11 12">
    <name type="scientific">Ferrithrix thermotolerans DSM 19514</name>
    <dbReference type="NCBI Taxonomy" id="1121881"/>
    <lineage>
        <taxon>Bacteria</taxon>
        <taxon>Bacillati</taxon>
        <taxon>Actinomycetota</taxon>
        <taxon>Acidimicrobiia</taxon>
        <taxon>Acidimicrobiales</taxon>
        <taxon>Acidimicrobiaceae</taxon>
        <taxon>Ferrithrix</taxon>
    </lineage>
</organism>
<dbReference type="PROSITE" id="PS00614">
    <property type="entry name" value="IGPS"/>
    <property type="match status" value="1"/>
</dbReference>
<dbReference type="GO" id="GO:0000162">
    <property type="term" value="P:L-tryptophan biosynthetic process"/>
    <property type="evidence" value="ECO:0007669"/>
    <property type="project" value="UniProtKB-UniPathway"/>
</dbReference>
<dbReference type="EMBL" id="FQUL01000002">
    <property type="protein sequence ID" value="SHE30482.1"/>
    <property type="molecule type" value="Genomic_DNA"/>
</dbReference>
<evidence type="ECO:0000256" key="9">
    <source>
        <dbReference type="ARBA" id="ARBA00023239"/>
    </source>
</evidence>
<keyword evidence="7" id="KW-0822">Tryptophan biosynthesis</keyword>
<dbReference type="OrthoDB" id="9804217at2"/>
<accession>A0A1M4SE89</accession>
<dbReference type="PANTHER" id="PTHR22854">
    <property type="entry name" value="TRYPTOPHAN BIOSYNTHESIS PROTEIN"/>
    <property type="match status" value="1"/>
</dbReference>
<dbReference type="RefSeq" id="WP_072787925.1">
    <property type="nucleotide sequence ID" value="NZ_FQUL01000002.1"/>
</dbReference>
<dbReference type="STRING" id="1121881.SAMN02745225_00236"/>
<keyword evidence="5" id="KW-0028">Amino-acid biosynthesis</keyword>
<keyword evidence="8" id="KW-0057">Aromatic amino acid biosynthesis</keyword>
<dbReference type="CDD" id="cd00331">
    <property type="entry name" value="IGPS"/>
    <property type="match status" value="1"/>
</dbReference>
<evidence type="ECO:0000256" key="5">
    <source>
        <dbReference type="ARBA" id="ARBA00022605"/>
    </source>
</evidence>
<keyword evidence="12" id="KW-1185">Reference proteome</keyword>
<protein>
    <recommendedName>
        <fullName evidence="4">indole-3-glycerol-phosphate synthase</fullName>
        <ecNumber evidence="4">4.1.1.48</ecNumber>
    </recommendedName>
</protein>
<dbReference type="Pfam" id="PF00218">
    <property type="entry name" value="IGPS"/>
    <property type="match status" value="1"/>
</dbReference>
<dbReference type="GO" id="GO:0004640">
    <property type="term" value="F:phosphoribosylanthranilate isomerase activity"/>
    <property type="evidence" value="ECO:0007669"/>
    <property type="project" value="TreeGrafter"/>
</dbReference>
<dbReference type="InterPro" id="IPR045186">
    <property type="entry name" value="Indole-3-glycerol_P_synth"/>
</dbReference>
<evidence type="ECO:0000256" key="4">
    <source>
        <dbReference type="ARBA" id="ARBA00012362"/>
    </source>
</evidence>
<sequence length="263" mass="28526">MATYLDEIAAFHRDRARRDDRDERELYRAAEKVQSPTSFKDALTLGDQVALIAEIKRRSPSKGVIAKEIDLGEMVSHYVAGGASAISVLTDEKHFGGSMDDLITVGTLCNLPLLRKDFTVSVKDVLDAKIWGASAVLLIVAILAPGELVELLKVAKDLGVDTLVEVHTLEELHRALEIGTDIVGVNQRNLHTFEVDYELAVKLIEEIPSGICKVAESGISNREQIERVAAAGCDAVLVGESLMRSRGNGDLVSALSTVPKRGR</sequence>
<dbReference type="PANTHER" id="PTHR22854:SF2">
    <property type="entry name" value="INDOLE-3-GLYCEROL-PHOSPHATE SYNTHASE"/>
    <property type="match status" value="1"/>
</dbReference>
<comment type="catalytic activity">
    <reaction evidence="1">
        <text>1-(2-carboxyphenylamino)-1-deoxy-D-ribulose 5-phosphate + H(+) = (1S,2R)-1-C-(indol-3-yl)glycerol 3-phosphate + CO2 + H2O</text>
        <dbReference type="Rhea" id="RHEA:23476"/>
        <dbReference type="ChEBI" id="CHEBI:15377"/>
        <dbReference type="ChEBI" id="CHEBI:15378"/>
        <dbReference type="ChEBI" id="CHEBI:16526"/>
        <dbReference type="ChEBI" id="CHEBI:58613"/>
        <dbReference type="ChEBI" id="CHEBI:58866"/>
        <dbReference type="EC" id="4.1.1.48"/>
    </reaction>
</comment>
<evidence type="ECO:0000313" key="12">
    <source>
        <dbReference type="Proteomes" id="UP000184295"/>
    </source>
</evidence>
<dbReference type="InterPro" id="IPR013785">
    <property type="entry name" value="Aldolase_TIM"/>
</dbReference>
<dbReference type="InterPro" id="IPR011060">
    <property type="entry name" value="RibuloseP-bd_barrel"/>
</dbReference>
<evidence type="ECO:0000256" key="3">
    <source>
        <dbReference type="ARBA" id="ARBA00008737"/>
    </source>
</evidence>
<keyword evidence="9" id="KW-0456">Lyase</keyword>
<dbReference type="EC" id="4.1.1.48" evidence="4"/>
<evidence type="ECO:0000256" key="8">
    <source>
        <dbReference type="ARBA" id="ARBA00023141"/>
    </source>
</evidence>
<evidence type="ECO:0000256" key="2">
    <source>
        <dbReference type="ARBA" id="ARBA00004696"/>
    </source>
</evidence>
<evidence type="ECO:0000256" key="1">
    <source>
        <dbReference type="ARBA" id="ARBA00001633"/>
    </source>
</evidence>
<dbReference type="UniPathway" id="UPA00035">
    <property type="reaction ID" value="UER00043"/>
</dbReference>
<comment type="pathway">
    <text evidence="2">Amino-acid biosynthesis; L-tryptophan biosynthesis; L-tryptophan from chorismate: step 4/5.</text>
</comment>
<proteinExistence type="inferred from homology"/>
<dbReference type="InterPro" id="IPR001468">
    <property type="entry name" value="Indole-3-GlycerolPSynthase_CS"/>
</dbReference>
<dbReference type="InterPro" id="IPR013798">
    <property type="entry name" value="Indole-3-glycerol_P_synth_dom"/>
</dbReference>
<name>A0A1M4SE89_9ACTN</name>
<dbReference type="GO" id="GO:0004425">
    <property type="term" value="F:indole-3-glycerol-phosphate synthase activity"/>
    <property type="evidence" value="ECO:0007669"/>
    <property type="project" value="UniProtKB-EC"/>
</dbReference>
<comment type="similarity">
    <text evidence="3">Belongs to the TrpC family.</text>
</comment>
<dbReference type="SUPFAM" id="SSF51366">
    <property type="entry name" value="Ribulose-phoshate binding barrel"/>
    <property type="match status" value="1"/>
</dbReference>
<dbReference type="AlphaFoldDB" id="A0A1M4SE89"/>
<keyword evidence="6" id="KW-0210">Decarboxylase</keyword>
<reference evidence="12" key="1">
    <citation type="submission" date="2016-11" db="EMBL/GenBank/DDBJ databases">
        <authorList>
            <person name="Varghese N."/>
            <person name="Submissions S."/>
        </authorList>
    </citation>
    <scope>NUCLEOTIDE SEQUENCE [LARGE SCALE GENOMIC DNA]</scope>
    <source>
        <strain evidence="12">DSM 19514</strain>
    </source>
</reference>
<gene>
    <name evidence="11" type="ORF">SAMN02745225_00236</name>
</gene>
<evidence type="ECO:0000256" key="7">
    <source>
        <dbReference type="ARBA" id="ARBA00022822"/>
    </source>
</evidence>
<dbReference type="NCBIfam" id="NF001377">
    <property type="entry name" value="PRK00278.2-4"/>
    <property type="match status" value="1"/>
</dbReference>
<dbReference type="FunFam" id="3.20.20.70:FF:000024">
    <property type="entry name" value="Indole-3-glycerol phosphate synthase"/>
    <property type="match status" value="1"/>
</dbReference>
<evidence type="ECO:0000256" key="6">
    <source>
        <dbReference type="ARBA" id="ARBA00022793"/>
    </source>
</evidence>
<dbReference type="Proteomes" id="UP000184295">
    <property type="component" value="Unassembled WGS sequence"/>
</dbReference>
<evidence type="ECO:0000259" key="10">
    <source>
        <dbReference type="Pfam" id="PF00218"/>
    </source>
</evidence>
<feature type="domain" description="Indole-3-glycerol phosphate synthase" evidence="10">
    <location>
        <begin position="23"/>
        <end position="247"/>
    </location>
</feature>
<dbReference type="Gene3D" id="3.20.20.70">
    <property type="entry name" value="Aldolase class I"/>
    <property type="match status" value="1"/>
</dbReference>
<evidence type="ECO:0000313" key="11">
    <source>
        <dbReference type="EMBL" id="SHE30482.1"/>
    </source>
</evidence>